<reference evidence="1 2" key="1">
    <citation type="submission" date="2014-01" db="EMBL/GenBank/DDBJ databases">
        <title>The Genome Sequence of Klebsiella oxytoca MGH 27.</title>
        <authorList>
            <consortium name="The Broad Institute Genomics Platform"/>
            <consortium name="The Broad Institute Genome Sequencing Center for Infectious Disease"/>
            <person name="Murphy C."/>
            <person name="Cosimi L."/>
            <person name="Cerqueira G."/>
            <person name="Feldgarden M."/>
            <person name="Earl A."/>
            <person name="Hung D."/>
            <person name="Onderdonk A.B."/>
            <person name="Ferraro M.J."/>
            <person name="Hooper D."/>
            <person name="Dekker J."/>
            <person name="O'Brien T."/>
            <person name="Huang S."/>
            <person name="Quan V."/>
            <person name="Ernst C."/>
            <person name="Delaney M."/>
            <person name="DuBois A."/>
            <person name="Kim D.S."/>
            <person name="Young S.K."/>
            <person name="Zeng Q."/>
            <person name="Gargeya S."/>
            <person name="Fitzgerald M."/>
            <person name="Abouelleil A."/>
            <person name="Alvarado L."/>
            <person name="Berlin A.M."/>
            <person name="Chapman S.B."/>
            <person name="Gainer-Dewar J."/>
            <person name="Goldberg J."/>
            <person name="Gnerre S."/>
            <person name="Griggs A."/>
            <person name="Gujja S."/>
            <person name="Hansen M."/>
            <person name="Howarth C."/>
            <person name="Imamovic A."/>
            <person name="Ireland A."/>
            <person name="Larimer J."/>
            <person name="McCowan C."/>
            <person name="Murphy C."/>
            <person name="Pearson M."/>
            <person name="Poon T.W."/>
            <person name="Priest M."/>
            <person name="Roberts A."/>
            <person name="Saif S."/>
            <person name="Shea T."/>
            <person name="Sykes S."/>
            <person name="Wortman J."/>
            <person name="Nusbaum C."/>
            <person name="Birren B."/>
        </authorList>
    </citation>
    <scope>NUCLEOTIDE SEQUENCE [LARGE SCALE GENOMIC DNA]</scope>
    <source>
        <strain evidence="1 2">MGH 27</strain>
    </source>
</reference>
<proteinExistence type="predicted"/>
<name>A0A7H5A460_9ENTR</name>
<dbReference type="AlphaFoldDB" id="A0A7H5A460"/>
<evidence type="ECO:0000313" key="1">
    <source>
        <dbReference type="EMBL" id="EWF82120.1"/>
    </source>
</evidence>
<sequence>MLVARSRAVENIGSGIARGFPEAALNAPVRATDPQKAVNP</sequence>
<organism evidence="1 2">
    <name type="scientific">Klebsiella michiganensis</name>
    <dbReference type="NCBI Taxonomy" id="1134687"/>
    <lineage>
        <taxon>Bacteria</taxon>
        <taxon>Pseudomonadati</taxon>
        <taxon>Pseudomonadota</taxon>
        <taxon>Gammaproteobacteria</taxon>
        <taxon>Enterobacterales</taxon>
        <taxon>Enterobacteriaceae</taxon>
        <taxon>Klebsiella/Raoultella group</taxon>
        <taxon>Klebsiella</taxon>
    </lineage>
</organism>
<comment type="caution">
    <text evidence="1">The sequence shown here is derived from an EMBL/GenBank/DDBJ whole genome shotgun (WGS) entry which is preliminary data.</text>
</comment>
<evidence type="ECO:0000313" key="2">
    <source>
        <dbReference type="Proteomes" id="UP000020202"/>
    </source>
</evidence>
<accession>A0A7H5A460</accession>
<gene>
    <name evidence="1" type="ORF">L373_04821</name>
</gene>
<dbReference type="EMBL" id="JCNZ01000016">
    <property type="protein sequence ID" value="EWF82120.1"/>
    <property type="molecule type" value="Genomic_DNA"/>
</dbReference>
<dbReference type="RefSeq" id="WP_004848139.1">
    <property type="nucleotide sequence ID" value="NZ_CABGLF010000001.1"/>
</dbReference>
<dbReference type="Proteomes" id="UP000020202">
    <property type="component" value="Unassembled WGS sequence"/>
</dbReference>
<protein>
    <submittedName>
        <fullName evidence="1">Uncharacterized protein</fullName>
    </submittedName>
</protein>